<proteinExistence type="predicted"/>
<feature type="region of interest" description="Disordered" evidence="8">
    <location>
        <begin position="1"/>
        <end position="40"/>
    </location>
</feature>
<dbReference type="InterPro" id="IPR003599">
    <property type="entry name" value="Ig_sub"/>
</dbReference>
<evidence type="ECO:0000256" key="2">
    <source>
        <dbReference type="ARBA" id="ARBA00022475"/>
    </source>
</evidence>
<keyword evidence="6" id="KW-1015">Disulfide bond</keyword>
<evidence type="ECO:0000256" key="4">
    <source>
        <dbReference type="ARBA" id="ARBA00022859"/>
    </source>
</evidence>
<dbReference type="PANTHER" id="PTHR19433">
    <property type="entry name" value="T-CELL RECEPTOR ALPHA CHAIN V REGION-RELATED"/>
    <property type="match status" value="1"/>
</dbReference>
<dbReference type="InterPro" id="IPR013783">
    <property type="entry name" value="Ig-like_fold"/>
</dbReference>
<gene>
    <name evidence="10" type="ORF">C0J50_22089</name>
</gene>
<dbReference type="PROSITE" id="PS50835">
    <property type="entry name" value="IG_LIKE"/>
    <property type="match status" value="1"/>
</dbReference>
<dbReference type="Proteomes" id="UP001205998">
    <property type="component" value="Unassembled WGS sequence"/>
</dbReference>
<dbReference type="PANTHER" id="PTHR19433:SF111">
    <property type="entry name" value="T CELL RECEPTOR ALPHA VARIABLE 4"/>
    <property type="match status" value="1"/>
</dbReference>
<comment type="caution">
    <text evidence="10">The sequence shown here is derived from an EMBL/GenBank/DDBJ whole genome shotgun (WGS) entry which is preliminary data.</text>
</comment>
<reference evidence="10" key="1">
    <citation type="submission" date="2018-07" db="EMBL/GenBank/DDBJ databases">
        <title>Comparative genomics of catfishes provides insights into carnivory and benthic adaptation.</title>
        <authorList>
            <person name="Zhang Y."/>
            <person name="Wang D."/>
            <person name="Peng Z."/>
            <person name="Zheng S."/>
            <person name="Shao F."/>
            <person name="Tao W."/>
        </authorList>
    </citation>
    <scope>NUCLEOTIDE SEQUENCE</scope>
    <source>
        <strain evidence="10">Chongqing</strain>
    </source>
</reference>
<dbReference type="GO" id="GO:0009617">
    <property type="term" value="P:response to bacterium"/>
    <property type="evidence" value="ECO:0007669"/>
    <property type="project" value="TreeGrafter"/>
</dbReference>
<evidence type="ECO:0000313" key="11">
    <source>
        <dbReference type="Proteomes" id="UP001205998"/>
    </source>
</evidence>
<feature type="compositionally biased region" description="Basic and acidic residues" evidence="8">
    <location>
        <begin position="1"/>
        <end position="12"/>
    </location>
</feature>
<evidence type="ECO:0000256" key="8">
    <source>
        <dbReference type="SAM" id="MobiDB-lite"/>
    </source>
</evidence>
<evidence type="ECO:0000313" key="10">
    <source>
        <dbReference type="EMBL" id="KAI5618501.1"/>
    </source>
</evidence>
<name>A0AAD5ALP2_SILAS</name>
<dbReference type="Gene3D" id="2.60.40.10">
    <property type="entry name" value="Immunoglobulins"/>
    <property type="match status" value="1"/>
</dbReference>
<dbReference type="SUPFAM" id="SSF48726">
    <property type="entry name" value="Immunoglobulin"/>
    <property type="match status" value="1"/>
</dbReference>
<comment type="subcellular location">
    <subcellularLocation>
        <location evidence="1">Cell membrane</location>
    </subcellularLocation>
</comment>
<accession>A0AAD5ALP2</accession>
<sequence length="176" mass="20482">MERLRERVRQVENEQNEEEDKKEQEGEKEESTEEEEEMKAMLEVEVEKEEEKDKKLLFGLIRPSLLQNISADLISVSPGANITLLCNITNYSEKSWYQMISAGLRQIISARQSSLNKHFYVDYNVDESHFYLTESSSSVSLVIIGVRETDLGFYYCGGRNDEKHIQFGKLIRLNFT</sequence>
<keyword evidence="7" id="KW-0325">Glycoprotein</keyword>
<dbReference type="Pfam" id="PF07686">
    <property type="entry name" value="V-set"/>
    <property type="match status" value="1"/>
</dbReference>
<dbReference type="AlphaFoldDB" id="A0AAD5ALP2"/>
<evidence type="ECO:0000256" key="7">
    <source>
        <dbReference type="ARBA" id="ARBA00023180"/>
    </source>
</evidence>
<dbReference type="GO" id="GO:0002376">
    <property type="term" value="P:immune system process"/>
    <property type="evidence" value="ECO:0007669"/>
    <property type="project" value="UniProtKB-KW"/>
</dbReference>
<dbReference type="InterPro" id="IPR013106">
    <property type="entry name" value="Ig_V-set"/>
</dbReference>
<keyword evidence="3" id="KW-0732">Signal</keyword>
<evidence type="ECO:0000256" key="5">
    <source>
        <dbReference type="ARBA" id="ARBA00023136"/>
    </source>
</evidence>
<keyword evidence="4" id="KW-0391">Immunity</keyword>
<protein>
    <recommendedName>
        <fullName evidence="9">Ig-like domain-containing protein</fullName>
    </recommendedName>
</protein>
<keyword evidence="5" id="KW-0472">Membrane</keyword>
<dbReference type="InterPro" id="IPR007110">
    <property type="entry name" value="Ig-like_dom"/>
</dbReference>
<feature type="domain" description="Ig-like" evidence="9">
    <location>
        <begin position="63"/>
        <end position="166"/>
    </location>
</feature>
<keyword evidence="2" id="KW-1003">Cell membrane</keyword>
<feature type="non-terminal residue" evidence="10">
    <location>
        <position position="176"/>
    </location>
</feature>
<dbReference type="InterPro" id="IPR036179">
    <property type="entry name" value="Ig-like_dom_sf"/>
</dbReference>
<organism evidence="10 11">
    <name type="scientific">Silurus asotus</name>
    <name type="common">Amur catfish</name>
    <name type="synonym">Parasilurus asotus</name>
    <dbReference type="NCBI Taxonomy" id="30991"/>
    <lineage>
        <taxon>Eukaryota</taxon>
        <taxon>Metazoa</taxon>
        <taxon>Chordata</taxon>
        <taxon>Craniata</taxon>
        <taxon>Vertebrata</taxon>
        <taxon>Euteleostomi</taxon>
        <taxon>Actinopterygii</taxon>
        <taxon>Neopterygii</taxon>
        <taxon>Teleostei</taxon>
        <taxon>Ostariophysi</taxon>
        <taxon>Siluriformes</taxon>
        <taxon>Siluridae</taxon>
        <taxon>Silurus</taxon>
    </lineage>
</organism>
<evidence type="ECO:0000256" key="6">
    <source>
        <dbReference type="ARBA" id="ARBA00023157"/>
    </source>
</evidence>
<evidence type="ECO:0000256" key="3">
    <source>
        <dbReference type="ARBA" id="ARBA00022729"/>
    </source>
</evidence>
<keyword evidence="11" id="KW-1185">Reference proteome</keyword>
<feature type="compositionally biased region" description="Acidic residues" evidence="8">
    <location>
        <begin position="26"/>
        <end position="37"/>
    </location>
</feature>
<dbReference type="EMBL" id="MU551695">
    <property type="protein sequence ID" value="KAI5618501.1"/>
    <property type="molecule type" value="Genomic_DNA"/>
</dbReference>
<dbReference type="InterPro" id="IPR052051">
    <property type="entry name" value="TCR_complex_component"/>
</dbReference>
<dbReference type="SMART" id="SM00409">
    <property type="entry name" value="IG"/>
    <property type="match status" value="1"/>
</dbReference>
<evidence type="ECO:0000259" key="9">
    <source>
        <dbReference type="PROSITE" id="PS50835"/>
    </source>
</evidence>
<dbReference type="GO" id="GO:0005886">
    <property type="term" value="C:plasma membrane"/>
    <property type="evidence" value="ECO:0007669"/>
    <property type="project" value="UniProtKB-SubCell"/>
</dbReference>
<evidence type="ECO:0000256" key="1">
    <source>
        <dbReference type="ARBA" id="ARBA00004236"/>
    </source>
</evidence>